<name>A0ABS8C8R1_9BURK</name>
<keyword evidence="1" id="KW-0460">Magnesium</keyword>
<protein>
    <submittedName>
        <fullName evidence="3">Nucleotidyltransferase family protein</fullName>
    </submittedName>
</protein>
<dbReference type="PANTHER" id="PTHR43777:SF1">
    <property type="entry name" value="MOLYBDENUM COFACTOR CYTIDYLYLTRANSFERASE"/>
    <property type="match status" value="1"/>
</dbReference>
<dbReference type="RefSeq" id="WP_226952465.1">
    <property type="nucleotide sequence ID" value="NZ_JACDXW010000001.1"/>
</dbReference>
<dbReference type="SUPFAM" id="SSF53448">
    <property type="entry name" value="Nucleotide-diphospho-sugar transferases"/>
    <property type="match status" value="1"/>
</dbReference>
<evidence type="ECO:0000313" key="4">
    <source>
        <dbReference type="Proteomes" id="UP000776983"/>
    </source>
</evidence>
<proteinExistence type="predicted"/>
<dbReference type="CDD" id="cd04182">
    <property type="entry name" value="GT_2_like_f"/>
    <property type="match status" value="1"/>
</dbReference>
<gene>
    <name evidence="3" type="ORF">H0484_00480</name>
</gene>
<comment type="caution">
    <text evidence="3">The sequence shown here is derived from an EMBL/GenBank/DDBJ whole genome shotgun (WGS) entry which is preliminary data.</text>
</comment>
<evidence type="ECO:0000313" key="3">
    <source>
        <dbReference type="EMBL" id="MCB5362239.1"/>
    </source>
</evidence>
<keyword evidence="4" id="KW-1185">Reference proteome</keyword>
<sequence length="211" mass="22256">MSTKPMNPAGLPEQTFTMPVTAIVLAAGMGRRMPGQNKLLMAVQGQAMVRTVVQQALQACDQVVVVLGHDAASVRAELQDLPVHFIHNPRYAEGMGASLSAGAHEVPAGHAALVCLGDMPGVTAQVMQALIRAGSRGAAVCRPSYEGQLGNPVWWAPAQVHALRQMQGDVGARILLAALHEEGRVCEVPVSTSGVLWDIDTPQAWAEVSET</sequence>
<feature type="domain" description="MobA-like NTP transferase" evidence="2">
    <location>
        <begin position="22"/>
        <end position="180"/>
    </location>
</feature>
<dbReference type="Gene3D" id="3.90.550.10">
    <property type="entry name" value="Spore Coat Polysaccharide Biosynthesis Protein SpsA, Chain A"/>
    <property type="match status" value="1"/>
</dbReference>
<evidence type="ECO:0000259" key="2">
    <source>
        <dbReference type="Pfam" id="PF12804"/>
    </source>
</evidence>
<dbReference type="Proteomes" id="UP000776983">
    <property type="component" value="Unassembled WGS sequence"/>
</dbReference>
<accession>A0ABS8C8R1</accession>
<dbReference type="EMBL" id="JACDXW010000001">
    <property type="protein sequence ID" value="MCB5362239.1"/>
    <property type="molecule type" value="Genomic_DNA"/>
</dbReference>
<evidence type="ECO:0000256" key="1">
    <source>
        <dbReference type="ARBA" id="ARBA00022842"/>
    </source>
</evidence>
<dbReference type="PANTHER" id="PTHR43777">
    <property type="entry name" value="MOLYBDENUM COFACTOR CYTIDYLYLTRANSFERASE"/>
    <property type="match status" value="1"/>
</dbReference>
<reference evidence="3 4" key="1">
    <citation type="submission" date="2020-07" db="EMBL/GenBank/DDBJ databases">
        <title>Pusillimonas sp. nov., isolated from poultry manure in Taiwan.</title>
        <authorList>
            <person name="Lin S.-Y."/>
            <person name="Tang Y.-S."/>
            <person name="Young C.-C."/>
        </authorList>
    </citation>
    <scope>NUCLEOTIDE SEQUENCE [LARGE SCALE GENOMIC DNA]</scope>
    <source>
        <strain evidence="3 4">CC-YST705</strain>
    </source>
</reference>
<dbReference type="InterPro" id="IPR025877">
    <property type="entry name" value="MobA-like_NTP_Trfase"/>
</dbReference>
<dbReference type="Pfam" id="PF12804">
    <property type="entry name" value="NTP_transf_3"/>
    <property type="match status" value="1"/>
</dbReference>
<organism evidence="3 4">
    <name type="scientific">Mesopusillimonas faecipullorum</name>
    <dbReference type="NCBI Taxonomy" id="2755040"/>
    <lineage>
        <taxon>Bacteria</taxon>
        <taxon>Pseudomonadati</taxon>
        <taxon>Pseudomonadota</taxon>
        <taxon>Betaproteobacteria</taxon>
        <taxon>Burkholderiales</taxon>
        <taxon>Alcaligenaceae</taxon>
        <taxon>Mesopusillimonas</taxon>
    </lineage>
</organism>
<dbReference type="InterPro" id="IPR029044">
    <property type="entry name" value="Nucleotide-diphossugar_trans"/>
</dbReference>